<evidence type="ECO:0000256" key="2">
    <source>
        <dbReference type="ARBA" id="ARBA00022490"/>
    </source>
</evidence>
<evidence type="ECO:0000256" key="4">
    <source>
        <dbReference type="ARBA" id="ARBA00022679"/>
    </source>
</evidence>
<dbReference type="InterPro" id="IPR023546">
    <property type="entry name" value="MGMT"/>
</dbReference>
<dbReference type="NCBIfam" id="TIGR00589">
    <property type="entry name" value="ogt"/>
    <property type="match status" value="1"/>
</dbReference>
<proteinExistence type="inferred from homology"/>
<dbReference type="PANTHER" id="PTHR10815:SF13">
    <property type="entry name" value="METHYLATED-DNA--PROTEIN-CYSTEINE METHYLTRANSFERASE"/>
    <property type="match status" value="1"/>
</dbReference>
<comment type="catalytic activity">
    <reaction evidence="1 8">
        <text>a 4-O-methyl-thymidine in DNA + L-cysteinyl-[protein] = a thymidine in DNA + S-methyl-L-cysteinyl-[protein]</text>
        <dbReference type="Rhea" id="RHEA:53428"/>
        <dbReference type="Rhea" id="RHEA-COMP:10131"/>
        <dbReference type="Rhea" id="RHEA-COMP:10132"/>
        <dbReference type="Rhea" id="RHEA-COMP:13555"/>
        <dbReference type="Rhea" id="RHEA-COMP:13556"/>
        <dbReference type="ChEBI" id="CHEBI:29950"/>
        <dbReference type="ChEBI" id="CHEBI:82612"/>
        <dbReference type="ChEBI" id="CHEBI:137386"/>
        <dbReference type="ChEBI" id="CHEBI:137387"/>
        <dbReference type="EC" id="2.1.1.63"/>
    </reaction>
</comment>
<dbReference type="EMBL" id="PIPW01000003">
    <property type="protein sequence ID" value="RUO52130.1"/>
    <property type="molecule type" value="Genomic_DNA"/>
</dbReference>
<dbReference type="InterPro" id="IPR001497">
    <property type="entry name" value="MethylDNA_cys_MeTrfase_AS"/>
</dbReference>
<keyword evidence="12" id="KW-1185">Reference proteome</keyword>
<dbReference type="InterPro" id="IPR036217">
    <property type="entry name" value="MethylDNA_cys_MeTrfase_DNAb"/>
</dbReference>
<keyword evidence="2 8" id="KW-0963">Cytoplasm</keyword>
<comment type="subcellular location">
    <subcellularLocation>
        <location evidence="8">Cytoplasm</location>
    </subcellularLocation>
</comment>
<comment type="caution">
    <text evidence="11">The sequence shown here is derived from an EMBL/GenBank/DDBJ whole genome shotgun (WGS) entry which is preliminary data.</text>
</comment>
<dbReference type="AlphaFoldDB" id="A0A432XTT3"/>
<protein>
    <recommendedName>
        <fullName evidence="8">Methylated-DNA--protein-cysteine methyltransferase</fullName>
        <ecNumber evidence="8">2.1.1.63</ecNumber>
    </recommendedName>
    <alternativeName>
        <fullName evidence="8">6-O-methylguanine-DNA methyltransferase</fullName>
        <shortName evidence="8">MGMT</shortName>
    </alternativeName>
    <alternativeName>
        <fullName evidence="8">O-6-methylguanine-DNA-alkyltransferase</fullName>
    </alternativeName>
</protein>
<feature type="domain" description="Methylated-DNA-[protein]-cysteine S-methyltransferase DNA binding" evidence="9">
    <location>
        <begin position="69"/>
        <end position="148"/>
    </location>
</feature>
<dbReference type="SUPFAM" id="SSF46767">
    <property type="entry name" value="Methylated DNA-protein cysteine methyltransferase, C-terminal domain"/>
    <property type="match status" value="1"/>
</dbReference>
<dbReference type="Gene3D" id="1.10.10.10">
    <property type="entry name" value="Winged helix-like DNA-binding domain superfamily/Winged helix DNA-binding domain"/>
    <property type="match status" value="1"/>
</dbReference>
<dbReference type="Pfam" id="PF01035">
    <property type="entry name" value="DNA_binding_1"/>
    <property type="match status" value="1"/>
</dbReference>
<evidence type="ECO:0000256" key="1">
    <source>
        <dbReference type="ARBA" id="ARBA00001286"/>
    </source>
</evidence>
<dbReference type="PROSITE" id="PS00374">
    <property type="entry name" value="MGMT"/>
    <property type="match status" value="1"/>
</dbReference>
<evidence type="ECO:0000256" key="7">
    <source>
        <dbReference type="ARBA" id="ARBA00049348"/>
    </source>
</evidence>
<feature type="domain" description="Methylguanine DNA methyltransferase ribonuclease-like" evidence="10">
    <location>
        <begin position="1"/>
        <end position="65"/>
    </location>
</feature>
<evidence type="ECO:0000256" key="6">
    <source>
        <dbReference type="ARBA" id="ARBA00023204"/>
    </source>
</evidence>
<feature type="active site" description="Nucleophile; methyl group acceptor" evidence="8">
    <location>
        <position position="120"/>
    </location>
</feature>
<evidence type="ECO:0000313" key="12">
    <source>
        <dbReference type="Proteomes" id="UP000287198"/>
    </source>
</evidence>
<dbReference type="InterPro" id="IPR036631">
    <property type="entry name" value="MGMT_N_sf"/>
</dbReference>
<gene>
    <name evidence="11" type="ORF">CWI69_10410</name>
</gene>
<dbReference type="CDD" id="cd06445">
    <property type="entry name" value="ATase"/>
    <property type="match status" value="1"/>
</dbReference>
<comment type="function">
    <text evidence="8">Involved in the cellular defense against the biological effects of O6-methylguanine (O6-MeG) and O4-methylthymine (O4-MeT) in DNA. Repairs the methylated nucleobase in DNA by stoichiometrically transferring the methyl group to a cysteine residue in the enzyme. This is a suicide reaction: the enzyme is irreversibly inactivated.</text>
</comment>
<dbReference type="OrthoDB" id="9811249at2"/>
<dbReference type="HAMAP" id="MF_00772">
    <property type="entry name" value="OGT"/>
    <property type="match status" value="1"/>
</dbReference>
<reference evidence="12" key="1">
    <citation type="journal article" date="2018" name="Front. Microbiol.">
        <title>Genome-Based Analysis Reveals the Taxonomy and Diversity of the Family Idiomarinaceae.</title>
        <authorList>
            <person name="Liu Y."/>
            <person name="Lai Q."/>
            <person name="Shao Z."/>
        </authorList>
    </citation>
    <scope>NUCLEOTIDE SEQUENCE [LARGE SCALE GENOMIC DNA]</scope>
    <source>
        <strain evidence="12">BH195</strain>
    </source>
</reference>
<name>A0A432XTT3_9GAMM</name>
<keyword evidence="5 8" id="KW-0227">DNA damage</keyword>
<dbReference type="InterPro" id="IPR014048">
    <property type="entry name" value="MethylDNA_cys_MeTrfase_DNA-bd"/>
</dbReference>
<dbReference type="PANTHER" id="PTHR10815">
    <property type="entry name" value="METHYLATED-DNA--PROTEIN-CYSTEINE METHYLTRANSFERASE"/>
    <property type="match status" value="1"/>
</dbReference>
<evidence type="ECO:0000313" key="11">
    <source>
        <dbReference type="EMBL" id="RUO52130.1"/>
    </source>
</evidence>
<comment type="miscellaneous">
    <text evidence="8">This enzyme catalyzes only one turnover and therefore is not strictly catalytic. According to one definition, an enzyme is a biocatalyst that acts repeatedly and over many reaction cycles.</text>
</comment>
<comment type="similarity">
    <text evidence="8">Belongs to the MGMT family.</text>
</comment>
<dbReference type="Gene3D" id="3.30.160.70">
    <property type="entry name" value="Methylated DNA-protein cysteine methyltransferase domain"/>
    <property type="match status" value="1"/>
</dbReference>
<dbReference type="GO" id="GO:0006307">
    <property type="term" value="P:DNA alkylation repair"/>
    <property type="evidence" value="ECO:0007669"/>
    <property type="project" value="UniProtKB-UniRule"/>
</dbReference>
<organism evidence="11 12">
    <name type="scientific">Pseudidiomarina halophila</name>
    <dbReference type="NCBI Taxonomy" id="1449799"/>
    <lineage>
        <taxon>Bacteria</taxon>
        <taxon>Pseudomonadati</taxon>
        <taxon>Pseudomonadota</taxon>
        <taxon>Gammaproteobacteria</taxon>
        <taxon>Alteromonadales</taxon>
        <taxon>Idiomarinaceae</taxon>
        <taxon>Pseudidiomarina</taxon>
    </lineage>
</organism>
<dbReference type="FunFam" id="1.10.10.10:FF:000337">
    <property type="entry name" value="Methylated-DNA--protein-cysteine methyltransferase"/>
    <property type="match status" value="1"/>
</dbReference>
<keyword evidence="4 8" id="KW-0808">Transferase</keyword>
<dbReference type="Pfam" id="PF02870">
    <property type="entry name" value="Methyltransf_1N"/>
    <property type="match status" value="1"/>
</dbReference>
<dbReference type="EC" id="2.1.1.63" evidence="8"/>
<sequence>MYQASIDSELGPVAIYSDGEAITAVSFVQSPVTETKWCPILREAAQQLTDYFDGSLRIFDLPLRPQGTEFQERVWQTLQRIPFGKLASYADVANAIENPKAVRAVGMANSKNPIGIVVPCHRVIGANGTLTGYAGGLDKKSWLLRHEGCWPTET</sequence>
<dbReference type="GO" id="GO:0032259">
    <property type="term" value="P:methylation"/>
    <property type="evidence" value="ECO:0007669"/>
    <property type="project" value="UniProtKB-KW"/>
</dbReference>
<dbReference type="Proteomes" id="UP000287198">
    <property type="component" value="Unassembled WGS sequence"/>
</dbReference>
<dbReference type="InterPro" id="IPR008332">
    <property type="entry name" value="MethylG_MeTrfase_N"/>
</dbReference>
<dbReference type="InterPro" id="IPR036388">
    <property type="entry name" value="WH-like_DNA-bd_sf"/>
</dbReference>
<evidence type="ECO:0000259" key="9">
    <source>
        <dbReference type="Pfam" id="PF01035"/>
    </source>
</evidence>
<keyword evidence="6 8" id="KW-0234">DNA repair</keyword>
<keyword evidence="3 8" id="KW-0489">Methyltransferase</keyword>
<accession>A0A432XTT3</accession>
<evidence type="ECO:0000256" key="5">
    <source>
        <dbReference type="ARBA" id="ARBA00022763"/>
    </source>
</evidence>
<dbReference type="GO" id="GO:0003908">
    <property type="term" value="F:methylated-DNA-[protein]-cysteine S-methyltransferase activity"/>
    <property type="evidence" value="ECO:0007669"/>
    <property type="project" value="UniProtKB-UniRule"/>
</dbReference>
<dbReference type="SUPFAM" id="SSF53155">
    <property type="entry name" value="Methylated DNA-protein cysteine methyltransferase domain"/>
    <property type="match status" value="1"/>
</dbReference>
<evidence type="ECO:0000256" key="3">
    <source>
        <dbReference type="ARBA" id="ARBA00022603"/>
    </source>
</evidence>
<comment type="catalytic activity">
    <reaction evidence="7 8">
        <text>a 6-O-methyl-2'-deoxyguanosine in DNA + L-cysteinyl-[protein] = S-methyl-L-cysteinyl-[protein] + a 2'-deoxyguanosine in DNA</text>
        <dbReference type="Rhea" id="RHEA:24000"/>
        <dbReference type="Rhea" id="RHEA-COMP:10131"/>
        <dbReference type="Rhea" id="RHEA-COMP:10132"/>
        <dbReference type="Rhea" id="RHEA-COMP:11367"/>
        <dbReference type="Rhea" id="RHEA-COMP:11368"/>
        <dbReference type="ChEBI" id="CHEBI:29950"/>
        <dbReference type="ChEBI" id="CHEBI:82612"/>
        <dbReference type="ChEBI" id="CHEBI:85445"/>
        <dbReference type="ChEBI" id="CHEBI:85448"/>
        <dbReference type="EC" id="2.1.1.63"/>
    </reaction>
</comment>
<evidence type="ECO:0000259" key="10">
    <source>
        <dbReference type="Pfam" id="PF02870"/>
    </source>
</evidence>
<evidence type="ECO:0000256" key="8">
    <source>
        <dbReference type="HAMAP-Rule" id="MF_00772"/>
    </source>
</evidence>
<dbReference type="GO" id="GO:0005737">
    <property type="term" value="C:cytoplasm"/>
    <property type="evidence" value="ECO:0007669"/>
    <property type="project" value="UniProtKB-SubCell"/>
</dbReference>